<keyword evidence="2 3" id="KW-0732">Signal</keyword>
<dbReference type="EMBL" id="EQ974489">
    <property type="protein sequence ID" value="EEF29144.1"/>
    <property type="molecule type" value="Genomic_DNA"/>
</dbReference>
<dbReference type="InterPro" id="IPR044552">
    <property type="entry name" value="GLIP1-5/GLL25"/>
</dbReference>
<organism evidence="4 5">
    <name type="scientific">Ricinus communis</name>
    <name type="common">Castor bean</name>
    <dbReference type="NCBI Taxonomy" id="3988"/>
    <lineage>
        <taxon>Eukaryota</taxon>
        <taxon>Viridiplantae</taxon>
        <taxon>Streptophyta</taxon>
        <taxon>Embryophyta</taxon>
        <taxon>Tracheophyta</taxon>
        <taxon>Spermatophyta</taxon>
        <taxon>Magnoliopsida</taxon>
        <taxon>eudicotyledons</taxon>
        <taxon>Gunneridae</taxon>
        <taxon>Pentapetalae</taxon>
        <taxon>rosids</taxon>
        <taxon>fabids</taxon>
        <taxon>Malpighiales</taxon>
        <taxon>Euphorbiaceae</taxon>
        <taxon>Acalyphoideae</taxon>
        <taxon>Acalypheae</taxon>
        <taxon>Ricinus</taxon>
    </lineage>
</organism>
<name>B9T4S4_RICCO</name>
<feature type="chain" id="PRO_5002892282" evidence="3">
    <location>
        <begin position="26"/>
        <end position="347"/>
    </location>
</feature>
<dbReference type="SUPFAM" id="SSF52266">
    <property type="entry name" value="SGNH hydrolase"/>
    <property type="match status" value="1"/>
</dbReference>
<evidence type="ECO:0000256" key="3">
    <source>
        <dbReference type="SAM" id="SignalP"/>
    </source>
</evidence>
<dbReference type="eggNOG" id="ENOG502RBN6">
    <property type="taxonomic scope" value="Eukaryota"/>
</dbReference>
<dbReference type="GO" id="GO:0016298">
    <property type="term" value="F:lipase activity"/>
    <property type="evidence" value="ECO:0000318"/>
    <property type="project" value="GO_Central"/>
</dbReference>
<reference evidence="5" key="1">
    <citation type="journal article" date="2010" name="Nat. Biotechnol.">
        <title>Draft genome sequence of the oilseed species Ricinus communis.</title>
        <authorList>
            <person name="Chan A.P."/>
            <person name="Crabtree J."/>
            <person name="Zhao Q."/>
            <person name="Lorenzi H."/>
            <person name="Orvis J."/>
            <person name="Puiu D."/>
            <person name="Melake-Berhan A."/>
            <person name="Jones K.M."/>
            <person name="Redman J."/>
            <person name="Chen G."/>
            <person name="Cahoon E.B."/>
            <person name="Gedil M."/>
            <person name="Stanke M."/>
            <person name="Haas B.J."/>
            <person name="Wortman J.R."/>
            <person name="Fraser-Liggett C.M."/>
            <person name="Ravel J."/>
            <person name="Rabinowicz P.D."/>
        </authorList>
    </citation>
    <scope>NUCLEOTIDE SEQUENCE [LARGE SCALE GENOMIC DNA]</scope>
    <source>
        <strain evidence="5">cv. Hale</strain>
    </source>
</reference>
<dbReference type="InterPro" id="IPR001087">
    <property type="entry name" value="GDSL"/>
</dbReference>
<dbReference type="Pfam" id="PF00657">
    <property type="entry name" value="Lipase_GDSL"/>
    <property type="match status" value="1"/>
</dbReference>
<dbReference type="Proteomes" id="UP000008311">
    <property type="component" value="Unassembled WGS sequence"/>
</dbReference>
<proteinExistence type="inferred from homology"/>
<dbReference type="AlphaFoldDB" id="B9T4S4"/>
<sequence length="347" mass="38926">MANSRFHNYLLVLWASLLLHPSSQSQPNLHSHRNHVALFIFGDSLFDVGNNNYLKSPIGSANFWPYGETFFKHPTGRVSDGRLIIDFIAEYLKLPLIFPYLQPGNHQFTDGVNFASGGAGALVETHQGDEGRIKKQIGGEETKTLLSKAIYIISIGGNDYAAPSIEFESFPKEDYVEMVIGNLTSVIKDIYKIGGRKFVFVGVGSFDCAPIMRSLEEHRGSCNKEIKAMIELHNLKLSNTLKEIQGRLKEFHYVFFDFYTTLSERISNPSKFGFKEAKVACCGAGPYRGDSNCGLAKGFEVCHDVSEYIFFDSIHPTEKVYKQLANLIWNGSHNVSRLCNLKEMLEA</sequence>
<dbReference type="InterPro" id="IPR035669">
    <property type="entry name" value="SGNH_plant_lipase-like"/>
</dbReference>
<evidence type="ECO:0000313" key="5">
    <source>
        <dbReference type="Proteomes" id="UP000008311"/>
    </source>
</evidence>
<dbReference type="Gene3D" id="3.40.50.1110">
    <property type="entry name" value="SGNH hydrolase"/>
    <property type="match status" value="1"/>
</dbReference>
<protein>
    <submittedName>
        <fullName evidence="4">Zinc finger protein, putative</fullName>
    </submittedName>
</protein>
<dbReference type="CDD" id="cd01837">
    <property type="entry name" value="SGNH_plant_lipase_like"/>
    <property type="match status" value="1"/>
</dbReference>
<dbReference type="PANTHER" id="PTHR45966:SF40">
    <property type="entry name" value="GDSL ESTERASE_LIPASE 1-LIKE"/>
    <property type="match status" value="1"/>
</dbReference>
<dbReference type="InterPro" id="IPR036514">
    <property type="entry name" value="SGNH_hydro_sf"/>
</dbReference>
<comment type="similarity">
    <text evidence="1">Belongs to the 'GDSL' lipolytic enzyme family.</text>
</comment>
<dbReference type="InParanoid" id="B9T4S4"/>
<feature type="signal peptide" evidence="3">
    <location>
        <begin position="1"/>
        <end position="25"/>
    </location>
</feature>
<gene>
    <name evidence="4" type="ORF">RCOM_0044220</name>
</gene>
<evidence type="ECO:0000313" key="4">
    <source>
        <dbReference type="EMBL" id="EEF29144.1"/>
    </source>
</evidence>
<dbReference type="PANTHER" id="PTHR45966">
    <property type="entry name" value="GDSL-LIKE LIPASE/ACYLHYDROLASE"/>
    <property type="match status" value="1"/>
</dbReference>
<evidence type="ECO:0000256" key="2">
    <source>
        <dbReference type="ARBA" id="ARBA00022729"/>
    </source>
</evidence>
<keyword evidence="5" id="KW-1185">Reference proteome</keyword>
<accession>B9T4S4</accession>
<evidence type="ECO:0000256" key="1">
    <source>
        <dbReference type="ARBA" id="ARBA00008668"/>
    </source>
</evidence>